<sequence>THLLEIMMWISRRNLGVMQILEFTQHYPGLATLKSTEKDYEKLCDLQNAADS</sequence>
<dbReference type="Proteomes" id="UP001234989">
    <property type="component" value="Chromosome 1"/>
</dbReference>
<name>A0AAF0PT28_SOLVR</name>
<dbReference type="EMBL" id="CP133612">
    <property type="protein sequence ID" value="WMV08216.1"/>
    <property type="molecule type" value="Genomic_DNA"/>
</dbReference>
<gene>
    <name evidence="1" type="ORF">MTR67_001601</name>
</gene>
<dbReference type="AlphaFoldDB" id="A0AAF0PT28"/>
<evidence type="ECO:0000313" key="1">
    <source>
        <dbReference type="EMBL" id="WMV08216.1"/>
    </source>
</evidence>
<reference evidence="1" key="1">
    <citation type="submission" date="2023-08" db="EMBL/GenBank/DDBJ databases">
        <title>A de novo genome assembly of Solanum verrucosum Schlechtendal, a Mexican diploid species geographically isolated from the other diploid A-genome species in potato relatives.</title>
        <authorList>
            <person name="Hosaka K."/>
        </authorList>
    </citation>
    <scope>NUCLEOTIDE SEQUENCE</scope>
    <source>
        <tissue evidence="1">Young leaves</tissue>
    </source>
</reference>
<organism evidence="1 2">
    <name type="scientific">Solanum verrucosum</name>
    <dbReference type="NCBI Taxonomy" id="315347"/>
    <lineage>
        <taxon>Eukaryota</taxon>
        <taxon>Viridiplantae</taxon>
        <taxon>Streptophyta</taxon>
        <taxon>Embryophyta</taxon>
        <taxon>Tracheophyta</taxon>
        <taxon>Spermatophyta</taxon>
        <taxon>Magnoliopsida</taxon>
        <taxon>eudicotyledons</taxon>
        <taxon>Gunneridae</taxon>
        <taxon>Pentapetalae</taxon>
        <taxon>asterids</taxon>
        <taxon>lamiids</taxon>
        <taxon>Solanales</taxon>
        <taxon>Solanaceae</taxon>
        <taxon>Solanoideae</taxon>
        <taxon>Solaneae</taxon>
        <taxon>Solanum</taxon>
    </lineage>
</organism>
<keyword evidence="2" id="KW-1185">Reference proteome</keyword>
<evidence type="ECO:0000313" key="2">
    <source>
        <dbReference type="Proteomes" id="UP001234989"/>
    </source>
</evidence>
<protein>
    <submittedName>
        <fullName evidence="1">Uncharacterized protein</fullName>
    </submittedName>
</protein>
<proteinExistence type="predicted"/>
<accession>A0AAF0PT28</accession>
<feature type="non-terminal residue" evidence="1">
    <location>
        <position position="1"/>
    </location>
</feature>